<evidence type="ECO:0000313" key="4">
    <source>
        <dbReference type="Proteomes" id="UP000316612"/>
    </source>
</evidence>
<keyword evidence="4" id="KW-1185">Reference proteome</keyword>
<dbReference type="Proteomes" id="UP000316612">
    <property type="component" value="Unassembled WGS sequence"/>
</dbReference>
<dbReference type="GO" id="GO:0046657">
    <property type="term" value="P:folic acid catabolic process"/>
    <property type="evidence" value="ECO:0007669"/>
    <property type="project" value="TreeGrafter"/>
</dbReference>
<sequence>MSTNPGLSGLMEQITASLSKIKNEVVELSHQIHQNPELSGEEFFARKSTIAVLQRHGFILDRQQPSAPTAFSMRKGSGQLVVTLCVEYDALPNIGHACGHNVNAASSVAAAIALSELCEEIDITVHVLGTPAEESHGGKIDLLNEGFFDTSHLAMMVHASGEDTVGNSSLALNAWDITFLGKAAHAAAAPELGTNALDAASVTQHAIALARQQLPPNSIVSLIVLQAGRSVNIIPDESNLRIEMRAPSREQLDLINQKIRNCLEAGALASGCRLQVQERGHTFAELRQDPFLSTAYATALSERGRLAVVNDSPVASTDMGNVSLAVPAIHPMIGYDVQSAAHHTREFAHYGTTAQADAAIIDSAYALAGAAVRAAVDADQRTRLLSRTKH</sequence>
<accession>A0A4Y4DT81</accession>
<comment type="similarity">
    <text evidence="1">Belongs to the peptidase M20A family.</text>
</comment>
<dbReference type="GO" id="GO:0005737">
    <property type="term" value="C:cytoplasm"/>
    <property type="evidence" value="ECO:0007669"/>
    <property type="project" value="TreeGrafter"/>
</dbReference>
<gene>
    <name evidence="3" type="primary">amiB1</name>
    <name evidence="3" type="ORF">AUR04nite_26360</name>
</gene>
<dbReference type="SUPFAM" id="SSF53187">
    <property type="entry name" value="Zn-dependent exopeptidases"/>
    <property type="match status" value="1"/>
</dbReference>
<dbReference type="InterPro" id="IPR052030">
    <property type="entry name" value="Peptidase_M20/M20A_hydrolases"/>
</dbReference>
<dbReference type="InterPro" id="IPR036264">
    <property type="entry name" value="Bact_exopeptidase_dim_dom"/>
</dbReference>
<dbReference type="GO" id="GO:0071713">
    <property type="term" value="F:para-aminobenzoyl-glutamate hydrolase activity"/>
    <property type="evidence" value="ECO:0007669"/>
    <property type="project" value="TreeGrafter"/>
</dbReference>
<protein>
    <recommendedName>
        <fullName evidence="1">Peptidase M20 domain-containing protein 2</fullName>
    </recommendedName>
</protein>
<dbReference type="InterPro" id="IPR017439">
    <property type="entry name" value="Amidohydrolase"/>
</dbReference>
<evidence type="ECO:0000259" key="2">
    <source>
        <dbReference type="Pfam" id="PF07687"/>
    </source>
</evidence>
<name>A0A4Y4DT81_GLUUR</name>
<proteinExistence type="inferred from homology"/>
<dbReference type="InterPro" id="IPR017144">
    <property type="entry name" value="Xaa-Arg_dipeptidase"/>
</dbReference>
<dbReference type="AlphaFoldDB" id="A0A4Y4DT81"/>
<dbReference type="PANTHER" id="PTHR30575">
    <property type="entry name" value="PEPTIDASE M20"/>
    <property type="match status" value="1"/>
</dbReference>
<dbReference type="OrthoDB" id="9781032at2"/>
<dbReference type="Pfam" id="PF01546">
    <property type="entry name" value="Peptidase_M20"/>
    <property type="match status" value="1"/>
</dbReference>
<dbReference type="FunFam" id="3.30.70.360:FF:000004">
    <property type="entry name" value="Peptidase M20 domain-containing protein 2"/>
    <property type="match status" value="1"/>
</dbReference>
<dbReference type="PANTHER" id="PTHR30575:SF0">
    <property type="entry name" value="XAA-ARG DIPEPTIDASE"/>
    <property type="match status" value="1"/>
</dbReference>
<organism evidence="3 4">
    <name type="scientific">Glutamicibacter uratoxydans</name>
    <name type="common">Arthrobacter uratoxydans</name>
    <dbReference type="NCBI Taxonomy" id="43667"/>
    <lineage>
        <taxon>Bacteria</taxon>
        <taxon>Bacillati</taxon>
        <taxon>Actinomycetota</taxon>
        <taxon>Actinomycetes</taxon>
        <taxon>Micrococcales</taxon>
        <taxon>Micrococcaceae</taxon>
        <taxon>Glutamicibacter</taxon>
    </lineage>
</organism>
<dbReference type="Gene3D" id="3.40.630.10">
    <property type="entry name" value="Zn peptidases"/>
    <property type="match status" value="1"/>
</dbReference>
<reference evidence="3 4" key="1">
    <citation type="submission" date="2019-06" db="EMBL/GenBank/DDBJ databases">
        <title>Whole genome shotgun sequence of Glutamicibacter uratoxydans NBRC 15515.</title>
        <authorList>
            <person name="Hosoyama A."/>
            <person name="Uohara A."/>
            <person name="Ohji S."/>
            <person name="Ichikawa N."/>
        </authorList>
    </citation>
    <scope>NUCLEOTIDE SEQUENCE [LARGE SCALE GENOMIC DNA]</scope>
    <source>
        <strain evidence="3 4">NBRC 15515</strain>
    </source>
</reference>
<dbReference type="InterPro" id="IPR011650">
    <property type="entry name" value="Peptidase_M20_dimer"/>
</dbReference>
<dbReference type="PIRSF" id="PIRSF037226">
    <property type="entry name" value="Amidohydrolase_ACY1L2_prd"/>
    <property type="match status" value="1"/>
</dbReference>
<evidence type="ECO:0000256" key="1">
    <source>
        <dbReference type="PIRNR" id="PIRNR037226"/>
    </source>
</evidence>
<dbReference type="SUPFAM" id="SSF55031">
    <property type="entry name" value="Bacterial exopeptidase dimerisation domain"/>
    <property type="match status" value="1"/>
</dbReference>
<dbReference type="EMBL" id="BJNY01000016">
    <property type="protein sequence ID" value="GED07104.1"/>
    <property type="molecule type" value="Genomic_DNA"/>
</dbReference>
<feature type="domain" description="Peptidase M20 dimerisation" evidence="2">
    <location>
        <begin position="175"/>
        <end position="266"/>
    </location>
</feature>
<dbReference type="Pfam" id="PF07687">
    <property type="entry name" value="M20_dimer"/>
    <property type="match status" value="1"/>
</dbReference>
<dbReference type="NCBIfam" id="TIGR01891">
    <property type="entry name" value="amidohydrolases"/>
    <property type="match status" value="1"/>
</dbReference>
<dbReference type="InterPro" id="IPR002933">
    <property type="entry name" value="Peptidase_M20"/>
</dbReference>
<dbReference type="RefSeq" id="WP_141365858.1">
    <property type="nucleotide sequence ID" value="NZ_BAAAJL010000010.1"/>
</dbReference>
<comment type="caution">
    <text evidence="3">The sequence shown here is derived from an EMBL/GenBank/DDBJ whole genome shotgun (WGS) entry which is preliminary data.</text>
</comment>
<evidence type="ECO:0000313" key="3">
    <source>
        <dbReference type="EMBL" id="GED07104.1"/>
    </source>
</evidence>
<dbReference type="GO" id="GO:0016805">
    <property type="term" value="F:dipeptidase activity"/>
    <property type="evidence" value="ECO:0007669"/>
    <property type="project" value="InterPro"/>
</dbReference>
<dbReference type="Gene3D" id="3.30.70.360">
    <property type="match status" value="1"/>
</dbReference>